<dbReference type="SUPFAM" id="SSF81296">
    <property type="entry name" value="E set domains"/>
    <property type="match status" value="1"/>
</dbReference>
<organism evidence="6">
    <name type="scientific">Citrobacter koseri</name>
    <name type="common">Citrobacter diversus</name>
    <dbReference type="NCBI Taxonomy" id="545"/>
    <lineage>
        <taxon>Bacteria</taxon>
        <taxon>Pseudomonadati</taxon>
        <taxon>Pseudomonadota</taxon>
        <taxon>Gammaproteobacteria</taxon>
        <taxon>Enterobacterales</taxon>
        <taxon>Enterobacteriaceae</taxon>
        <taxon>Citrobacter</taxon>
    </lineage>
</organism>
<dbReference type="NCBIfam" id="NF007758">
    <property type="entry name" value="PRK10439.1"/>
    <property type="match status" value="1"/>
</dbReference>
<name>A0A078LBY3_CITKO</name>
<dbReference type="Gene3D" id="2.60.40.10">
    <property type="entry name" value="Immunoglobulins"/>
    <property type="match status" value="1"/>
</dbReference>
<dbReference type="InterPro" id="IPR013783">
    <property type="entry name" value="Ig-like_fold"/>
</dbReference>
<dbReference type="Gene3D" id="3.40.50.1820">
    <property type="entry name" value="alpha/beta hydrolase"/>
    <property type="match status" value="1"/>
</dbReference>
<keyword evidence="2" id="KW-0963">Cytoplasm</keyword>
<keyword evidence="3" id="KW-0378">Hydrolase</keyword>
<feature type="domain" description="Enterochelin esterase N-terminal" evidence="5">
    <location>
        <begin position="31"/>
        <end position="161"/>
    </location>
</feature>
<reference evidence="6" key="1">
    <citation type="submission" date="2014-06" db="EMBL/GenBank/DDBJ databases">
        <authorList>
            <person name="Urmite Genomes Urmite Genomes"/>
        </authorList>
    </citation>
    <scope>NUCLEOTIDE SEQUENCE</scope>
</reference>
<dbReference type="GO" id="GO:0005506">
    <property type="term" value="F:iron ion binding"/>
    <property type="evidence" value="ECO:0007669"/>
    <property type="project" value="InterPro"/>
</dbReference>
<accession>A0A078LBY3</accession>
<dbReference type="SUPFAM" id="SSF53474">
    <property type="entry name" value="alpha/beta-Hydrolases"/>
    <property type="match status" value="1"/>
</dbReference>
<evidence type="ECO:0000256" key="1">
    <source>
        <dbReference type="ARBA" id="ARBA00004496"/>
    </source>
</evidence>
<dbReference type="InterPro" id="IPR029058">
    <property type="entry name" value="AB_hydrolase_fold"/>
</dbReference>
<dbReference type="EMBL" id="LK931336">
    <property type="protein sequence ID" value="CDZ84270.1"/>
    <property type="molecule type" value="Genomic_DNA"/>
</dbReference>
<dbReference type="GO" id="GO:0006826">
    <property type="term" value="P:iron ion transport"/>
    <property type="evidence" value="ECO:0007669"/>
    <property type="project" value="InterPro"/>
</dbReference>
<dbReference type="Pfam" id="PF11806">
    <property type="entry name" value="Enterochelin_N"/>
    <property type="match status" value="1"/>
</dbReference>
<sequence>MTVTALTTGSETWWQSKHGPEWERETDEKYRVTFWWRDPQGTENRSSIRRVWVYITGVTDHHQNAVPQSMQRIAGTDVWRWSTTLSADWRGSYCFIPSERDDIFASLAVDETPDRTTLREGWRQLLPQAIADPLNPVSWKGGRGHAVSALEMPDAPVQPGWDKPENPSAPPVCLQWRSERLGNTRRVWVFTTGDARPERPLAILLDGQFWAESMPVWPALTSLTRRRQLPPAVYLLIDAIDTPHRSRELPCNADFWLAVQQELLPLVKTVALFSDCAKRTIVGGQSFGGLSSLYAGLNWPERFGCVLSQSGSFWWPQRGADREGEIIEQLKAGTLTARGLRIVLEAGIREPLIFRANQALYSQLHTTQQSVFWRQVDGGHDALCWRGGLMQGLMTLWQPLTDTL</sequence>
<dbReference type="InterPro" id="IPR014756">
    <property type="entry name" value="Ig_E-set"/>
</dbReference>
<dbReference type="InterPro" id="IPR021764">
    <property type="entry name" value="Enterochelin_esterase_N"/>
</dbReference>
<comment type="subcellular location">
    <subcellularLocation>
        <location evidence="1">Cytoplasm</location>
    </subcellularLocation>
</comment>
<gene>
    <name evidence="6" type="ORF">BN1086_02420</name>
</gene>
<evidence type="ECO:0000256" key="3">
    <source>
        <dbReference type="ARBA" id="ARBA00022801"/>
    </source>
</evidence>
<dbReference type="Pfam" id="PF00756">
    <property type="entry name" value="Esterase"/>
    <property type="match status" value="1"/>
</dbReference>
<comment type="similarity">
    <text evidence="4">Belongs to the Fes family.</text>
</comment>
<evidence type="ECO:0000256" key="4">
    <source>
        <dbReference type="ARBA" id="ARBA00024201"/>
    </source>
</evidence>
<dbReference type="InterPro" id="IPR050583">
    <property type="entry name" value="Mycobacterial_A85_antigen"/>
</dbReference>
<dbReference type="InterPro" id="IPR000801">
    <property type="entry name" value="Esterase-like"/>
</dbReference>
<proteinExistence type="inferred from homology"/>
<dbReference type="GO" id="GO:0005737">
    <property type="term" value="C:cytoplasm"/>
    <property type="evidence" value="ECO:0007669"/>
    <property type="project" value="UniProtKB-SubCell"/>
</dbReference>
<evidence type="ECO:0000256" key="2">
    <source>
        <dbReference type="ARBA" id="ARBA00022490"/>
    </source>
</evidence>
<dbReference type="GO" id="GO:0008849">
    <property type="term" value="F:enterochelin esterase activity"/>
    <property type="evidence" value="ECO:0007669"/>
    <property type="project" value="InterPro"/>
</dbReference>
<dbReference type="PATRIC" id="fig|545.12.peg.2432"/>
<evidence type="ECO:0000259" key="5">
    <source>
        <dbReference type="Pfam" id="PF11806"/>
    </source>
</evidence>
<dbReference type="RefSeq" id="WP_115609507.1">
    <property type="nucleotide sequence ID" value="NZ_JAQPDD010000013.1"/>
</dbReference>
<dbReference type="AlphaFoldDB" id="A0A078LBY3"/>
<dbReference type="PANTHER" id="PTHR48098">
    <property type="entry name" value="ENTEROCHELIN ESTERASE-RELATED"/>
    <property type="match status" value="1"/>
</dbReference>
<protein>
    <submittedName>
        <fullName evidence="6">Enterobactin/ferric enterobactin esterase</fullName>
    </submittedName>
</protein>
<dbReference type="PANTHER" id="PTHR48098:SF3">
    <property type="entry name" value="IRON(III) ENTEROBACTIN ESTERASE"/>
    <property type="match status" value="1"/>
</dbReference>
<evidence type="ECO:0000313" key="6">
    <source>
        <dbReference type="EMBL" id="CDZ84270.1"/>
    </source>
</evidence>